<gene>
    <name evidence="3" type="ORF">KDA82_09755</name>
</gene>
<reference evidence="3" key="1">
    <citation type="submission" date="2021-04" db="EMBL/GenBank/DDBJ databases">
        <title>Sequencing of actinobacteria type strains.</title>
        <authorList>
            <person name="Nguyen G.-S."/>
            <person name="Wentzel A."/>
        </authorList>
    </citation>
    <scope>NUCLEOTIDE SEQUENCE</scope>
    <source>
        <strain evidence="3">DSM 42095</strain>
    </source>
</reference>
<feature type="compositionally biased region" description="Polar residues" evidence="1">
    <location>
        <begin position="1"/>
        <end position="16"/>
    </location>
</feature>
<evidence type="ECO:0000256" key="1">
    <source>
        <dbReference type="SAM" id="MobiDB-lite"/>
    </source>
</evidence>
<sequence length="68" mass="7113">MNSSKPTTSFRKSSYSGGDHSNCVEIAVTADGGRAARDSKNPAHGTTHHSPTAWAAFLTSLRDGTLGH</sequence>
<feature type="domain" description="DUF397" evidence="2">
    <location>
        <begin position="9"/>
        <end position="62"/>
    </location>
</feature>
<dbReference type="AlphaFoldDB" id="A0A8T4ITW5"/>
<name>A0A8T4ITW5_9ACTN</name>
<dbReference type="InterPro" id="IPR007278">
    <property type="entry name" value="DUF397"/>
</dbReference>
<feature type="region of interest" description="Disordered" evidence="1">
    <location>
        <begin position="1"/>
        <end position="53"/>
    </location>
</feature>
<organism evidence="3 4">
    <name type="scientific">Streptomyces daliensis</name>
    <dbReference type="NCBI Taxonomy" id="299421"/>
    <lineage>
        <taxon>Bacteria</taxon>
        <taxon>Bacillati</taxon>
        <taxon>Actinomycetota</taxon>
        <taxon>Actinomycetes</taxon>
        <taxon>Kitasatosporales</taxon>
        <taxon>Streptomycetaceae</taxon>
        <taxon>Streptomyces</taxon>
    </lineage>
</organism>
<dbReference type="Pfam" id="PF04149">
    <property type="entry name" value="DUF397"/>
    <property type="match status" value="1"/>
</dbReference>
<comment type="caution">
    <text evidence="3">The sequence shown here is derived from an EMBL/GenBank/DDBJ whole genome shotgun (WGS) entry which is preliminary data.</text>
</comment>
<evidence type="ECO:0000313" key="3">
    <source>
        <dbReference type="EMBL" id="MBR7673297.1"/>
    </source>
</evidence>
<dbReference type="EMBL" id="JAGSMN010000193">
    <property type="protein sequence ID" value="MBR7673297.1"/>
    <property type="molecule type" value="Genomic_DNA"/>
</dbReference>
<evidence type="ECO:0000313" key="4">
    <source>
        <dbReference type="Proteomes" id="UP000675554"/>
    </source>
</evidence>
<accession>A0A8T4ITW5</accession>
<dbReference type="Proteomes" id="UP000675554">
    <property type="component" value="Unassembled WGS sequence"/>
</dbReference>
<proteinExistence type="predicted"/>
<protein>
    <submittedName>
        <fullName evidence="3">DUF397 domain-containing protein</fullName>
    </submittedName>
</protein>
<evidence type="ECO:0000259" key="2">
    <source>
        <dbReference type="Pfam" id="PF04149"/>
    </source>
</evidence>
<keyword evidence="4" id="KW-1185">Reference proteome</keyword>